<dbReference type="InterPro" id="IPR043136">
    <property type="entry name" value="B30.2/SPRY_sf"/>
</dbReference>
<proteinExistence type="predicted"/>
<dbReference type="Proteomes" id="UP000000702">
    <property type="component" value="Unassembled WGS sequence"/>
</dbReference>
<dbReference type="EMBL" id="CAEQ01000360">
    <property type="protein sequence ID" value="CCD11574.1"/>
    <property type="molecule type" value="Genomic_DNA"/>
</dbReference>
<dbReference type="InterPro" id="IPR001870">
    <property type="entry name" value="B30.2/SPRY"/>
</dbReference>
<name>F9W366_TRYCI</name>
<reference evidence="3 4" key="2">
    <citation type="journal article" date="2012" name="Proc. Natl. Acad. Sci. U.S.A.">
        <title>Antigenic diversity is generated by distinct evolutionary mechanisms in African trypanosome species.</title>
        <authorList>
            <person name="Jackson A.P."/>
            <person name="Berry A."/>
            <person name="Aslett M."/>
            <person name="Allison H.C."/>
            <person name="Burton P."/>
            <person name="Vavrova-Anderson J."/>
            <person name="Brown R."/>
            <person name="Browne H."/>
            <person name="Corton N."/>
            <person name="Hauser H."/>
            <person name="Gamble J."/>
            <person name="Gilderthorp R."/>
            <person name="Marcello L."/>
            <person name="McQuillan J."/>
            <person name="Otto T.D."/>
            <person name="Quail M.A."/>
            <person name="Sanders M.J."/>
            <person name="van Tonder A."/>
            <person name="Ginger M.L."/>
            <person name="Field M.C."/>
            <person name="Barry J.D."/>
            <person name="Hertz-Fowler C."/>
            <person name="Berriman M."/>
        </authorList>
    </citation>
    <scope>NUCLEOTIDE SEQUENCE [LARGE SCALE GENOMIC DNA]</scope>
    <source>
        <strain evidence="3 4">IL3000</strain>
    </source>
</reference>
<dbReference type="InterPro" id="IPR042469">
    <property type="entry name" value="HECTD3"/>
</dbReference>
<dbReference type="GO" id="GO:0005737">
    <property type="term" value="C:cytoplasm"/>
    <property type="evidence" value="ECO:0007669"/>
    <property type="project" value="TreeGrafter"/>
</dbReference>
<evidence type="ECO:0000256" key="1">
    <source>
        <dbReference type="SAM" id="MobiDB-lite"/>
    </source>
</evidence>
<sequence length="2130" mass="237283">MVVREEVEELLVTGAEASLAVDDPTDIIDFTSDVQFAQPETGDMSDEEGGSHSTDSSSDTQRDEQPMLGTAGAPPGRRRLARVEAVPDEGSAQRERRGAVIPEAYRFSSVGRKDITWDGGSNPFMFGITRPCTEKCISFRLEDLVRYSAAELFTRAWPLVPTRAKTAAFAPYGQLPEIPDILNVRYPNTEEIAHFMRSTALEFAGRNGVITPYFLRCLLVKASVNSLSAKSEIINHSSNRYPEEPAKPRWETDESNSCSDDDHEDWGSSSGAVALVGSGDNITSFDWAVAVMYENLQPRVPSSVIRMLNKVASRCDINTLDATLCSWGMHRIISILLFQIEQETPSIGLDDCPNEWFLEAVELLFKLILASKNIDFLLSIFRWVHKHREVAETVVLKTLGPWVTFIEACHYPRVPVPFPASWMKCQDLSLTHSLGLEASRCVVGVCVVTHDGESQGVIFTSRGVYKISLVPPYNLICKNDSACLTSCCGVYLEGKEIAVQSKEMGVVTFYDATTLEIRRSIQFSDCVESNNIRVYNGMGDFVVPHFYPNKTAQCYAMFSDTVATNGYIESLPLALPPETSSLSVQFFLCPLPTQNCTEMDLIYVKSFGKVWLRVVLTANNKTSCLSIAFMHDDKFVAEIHEPLSSRWYLWSAILEEGDDVFTWNIYKDAVLVKTCVMRYKVLNLSFSSAASIDLLKGTFSGFIAKIRVWHDAQFIGDMLASSRSWDSAPSQASLLIALKMNEGTGRCLRSADGTLTWKGNITWTPSSRNLTGETTPVQEVIPYVPSGNYYTLSNTFEIALVEKGFCTWMSMSGRILDQKFLDVHPEQLYFLCGFTSRMYSVCFETGSDVRLRWVDTHTAPSIHVREFASMSSREIRDGETLRRVNIKGNITPLKLTNLVLSQLNTLLITEGENKSVACDPSHFLSWNRLSRRTVARLIDVSEDLISRVKCSQAEEDDSKLLLLCVCGRLLAQQLKWMKRECPEHLIPIIASMYEKLCKVECQPASYLAEAKFVMKELHRVLLVECVAYDYLLQRIMDVENLIDIRDVLVSDYIPSLVTSVLEKNLKKPFMVFLNRLKEGCIVEAESILTGGGVSFRPSYVLLPALLSMLSRSKDTQWHLVAVALLDSLCKGIVRLFRRLFPGPAEDRSTLHESLELLKQTALGVVMFPVAHFLADFNLDKSIVFSVLTLLGESRALLAPFADAAVPQFATHTLMETHRIFAPTIQAHTTALNLRYASSIEVLHEHPLPKDLFKVKAILVTNESQRVLRTMENQNLTFDCGGLLEIDIVNTKRVENSFITVNATVEIKTEVFHWIHEICSALGRSILYNTKCLLFIRNPHALTFPHDSIFRGGLSVKTLREHNVLDNEELVSIDEADQKELIALCQGEVDLRQWQEIYDRKKLLHHDSLEPVMRALCAAHAWHLRRAKGVSLMQHVQHSFKFMHKKSHVILEALQKGGKEGIMERAVFLLHVINPRDRMEAPAPGQEQCEELVARNSSAFSSHSTPDVHSGASAELRFSTDRPGSGSLSHINKPIRNSSDHLRASCDEMGSILRPRNPLLSHGVEDEAGVVNNSDNISVLVFNFLIDGCNGISNEDLIKALVDKVQQAATHKAAFALQEKLLTTHPKDGILMSSVLCLHLFYREFLRSNCPRPVGEVSSKETPRADSYDAAPLCSASEGGYTQSMYGCGFQRELELQKAICSLFNIVVEQGFSRITRGSLRHGLGGIKDALPLCALLCHSIDGVDISIISPSTAFSILKELILVPPNTDSFSGSSGNDPWLHQGNQCGLFDLLYRGAFLPNSLQPVWNGATVVEDDTIGVHADDDFTCLLAQNPWRTKKLASITPAASLIQQDFYTNLASGSVLVETPEVLYFEATLEVCLSNESIVFVGVTSSSIESFESVGGEPSVAFCSDGTVRHSGRRVQFTGTWSVGDVIGCGILVPSAAVFFTRNGKFLGIATECHFTTVLPFVAVNTSEAVVKLIVNFGENTSFKFDFPSLHRSGYMIEASPVMISDAAFISCHYLVTQCYKNLKFLHRNVGSVNPGPVCVLLEQAATYLKEVVLQLVTRLQCAEVDNRNKEPHLASQRHRIESVLLARLFRTVNAIIKCFCFNFATRHTHSEILWLCINTLHK</sequence>
<feature type="non-terminal residue" evidence="3">
    <location>
        <position position="2130"/>
    </location>
</feature>
<dbReference type="OMA" id="VSMYERI"/>
<dbReference type="InterPro" id="IPR003877">
    <property type="entry name" value="SPRY_dom"/>
</dbReference>
<gene>
    <name evidence="3" type="ORF">TCIL3000_0_25450</name>
</gene>
<organism evidence="3 4">
    <name type="scientific">Trypanosoma congolense (strain IL3000)</name>
    <dbReference type="NCBI Taxonomy" id="1068625"/>
    <lineage>
        <taxon>Eukaryota</taxon>
        <taxon>Discoba</taxon>
        <taxon>Euglenozoa</taxon>
        <taxon>Kinetoplastea</taxon>
        <taxon>Metakinetoplastina</taxon>
        <taxon>Trypanosomatida</taxon>
        <taxon>Trypanosomatidae</taxon>
        <taxon>Trypanosoma</taxon>
        <taxon>Nannomonas</taxon>
    </lineage>
</organism>
<dbReference type="Gene3D" id="2.60.120.920">
    <property type="match status" value="1"/>
</dbReference>
<dbReference type="GO" id="GO:0004842">
    <property type="term" value="F:ubiquitin-protein transferase activity"/>
    <property type="evidence" value="ECO:0007669"/>
    <property type="project" value="InterPro"/>
</dbReference>
<comment type="caution">
    <text evidence="3">The sequence shown here is derived from an EMBL/GenBank/DDBJ whole genome shotgun (WGS) entry which is preliminary data.</text>
</comment>
<dbReference type="InterPro" id="IPR044736">
    <property type="entry name" value="Gid1/RanBPM/SPLA_SPRY"/>
</dbReference>
<dbReference type="PANTHER" id="PTHR46654">
    <property type="entry name" value="E3 UBIQUITIN-PROTEIN LIGASE HECTD3"/>
    <property type="match status" value="1"/>
</dbReference>
<feature type="region of interest" description="Disordered" evidence="1">
    <location>
        <begin position="238"/>
        <end position="266"/>
    </location>
</feature>
<feature type="compositionally biased region" description="Basic and acidic residues" evidence="1">
    <location>
        <begin position="241"/>
        <end position="252"/>
    </location>
</feature>
<feature type="region of interest" description="Disordered" evidence="1">
    <location>
        <begin position="1499"/>
        <end position="1533"/>
    </location>
</feature>
<feature type="region of interest" description="Disordered" evidence="1">
    <location>
        <begin position="33"/>
        <end position="78"/>
    </location>
</feature>
<accession>F9W366</accession>
<dbReference type="Pfam" id="PF00622">
    <property type="entry name" value="SPRY"/>
    <property type="match status" value="1"/>
</dbReference>
<dbReference type="SMART" id="SM00449">
    <property type="entry name" value="SPRY"/>
    <property type="match status" value="1"/>
</dbReference>
<dbReference type="PANTHER" id="PTHR46654:SF1">
    <property type="entry name" value="E3 UBIQUITIN-PROTEIN LIGASE HECTD3"/>
    <property type="match status" value="1"/>
</dbReference>
<protein>
    <submittedName>
        <fullName evidence="3">WGS project CAEQ00000000 data, annotated contig 1007</fullName>
    </submittedName>
</protein>
<dbReference type="SUPFAM" id="SSF49899">
    <property type="entry name" value="Concanavalin A-like lectins/glucanases"/>
    <property type="match status" value="1"/>
</dbReference>
<evidence type="ECO:0000313" key="4">
    <source>
        <dbReference type="Proteomes" id="UP000000702"/>
    </source>
</evidence>
<dbReference type="InterPro" id="IPR013320">
    <property type="entry name" value="ConA-like_dom_sf"/>
</dbReference>
<dbReference type="VEuPathDB" id="TriTrypDB:TcIL3000_0_25450"/>
<keyword evidence="4" id="KW-1185">Reference proteome</keyword>
<dbReference type="CDD" id="cd12885">
    <property type="entry name" value="SPRY_RanBP_like"/>
    <property type="match status" value="1"/>
</dbReference>
<feature type="domain" description="B30.2/SPRY" evidence="2">
    <location>
        <begin position="1809"/>
        <end position="1989"/>
    </location>
</feature>
<reference evidence="4" key="1">
    <citation type="submission" date="2011-07" db="EMBL/GenBank/DDBJ databases">
        <title>Divergent evolution of antigenic variation in African trypanosomes.</title>
        <authorList>
            <person name="Jackson A.P."/>
            <person name="Berry A."/>
            <person name="Allison H.C."/>
            <person name="Burton P."/>
            <person name="Anderson J."/>
            <person name="Aslett M."/>
            <person name="Brown R."/>
            <person name="Corton N."/>
            <person name="Harris D."/>
            <person name="Hauser H."/>
            <person name="Gamble J."/>
            <person name="Gilderthorp R."/>
            <person name="McQuillan J."/>
            <person name="Quail M.A."/>
            <person name="Sanders M."/>
            <person name="Van Tonder A."/>
            <person name="Ginger M.L."/>
            <person name="Donelson J.E."/>
            <person name="Field M.C."/>
            <person name="Barry J.D."/>
            <person name="Berriman M."/>
            <person name="Hertz-Fowler C."/>
        </authorList>
    </citation>
    <scope>NUCLEOTIDE SEQUENCE [LARGE SCALE GENOMIC DNA]</scope>
    <source>
        <strain evidence="4">IL3000</strain>
    </source>
</reference>
<evidence type="ECO:0000313" key="3">
    <source>
        <dbReference type="EMBL" id="CCD11574.1"/>
    </source>
</evidence>
<dbReference type="PROSITE" id="PS50188">
    <property type="entry name" value="B302_SPRY"/>
    <property type="match status" value="1"/>
</dbReference>
<evidence type="ECO:0000259" key="2">
    <source>
        <dbReference type="PROSITE" id="PS50188"/>
    </source>
</evidence>